<organism evidence="3 4">
    <name type="scientific">Pararge aegeria aegeria</name>
    <dbReference type="NCBI Taxonomy" id="348720"/>
    <lineage>
        <taxon>Eukaryota</taxon>
        <taxon>Metazoa</taxon>
        <taxon>Ecdysozoa</taxon>
        <taxon>Arthropoda</taxon>
        <taxon>Hexapoda</taxon>
        <taxon>Insecta</taxon>
        <taxon>Pterygota</taxon>
        <taxon>Neoptera</taxon>
        <taxon>Endopterygota</taxon>
        <taxon>Lepidoptera</taxon>
        <taxon>Glossata</taxon>
        <taxon>Ditrysia</taxon>
        <taxon>Papilionoidea</taxon>
        <taxon>Nymphalidae</taxon>
        <taxon>Satyrinae</taxon>
        <taxon>Satyrini</taxon>
        <taxon>Parargina</taxon>
        <taxon>Pararge</taxon>
    </lineage>
</organism>
<name>A0A8S4RGW3_9NEOP</name>
<reference evidence="3" key="1">
    <citation type="submission" date="2022-03" db="EMBL/GenBank/DDBJ databases">
        <authorList>
            <person name="Lindestad O."/>
        </authorList>
    </citation>
    <scope>NUCLEOTIDE SEQUENCE</scope>
</reference>
<sequence length="140" mass="15371">MVKNALKSIAWNRRSIVFVFPHSLYPFVLILCSSSWSLTKGLIFLCSESLSGRESYKFGLSLRDQIRNEENKSYRSSTTSCEAEVAMVGAYSSQNGWSLGSQGAGMAAPPRTAKRSVVRPLDSGQKTLSAPQEASGRMRI</sequence>
<keyword evidence="2" id="KW-0472">Membrane</keyword>
<evidence type="ECO:0000256" key="2">
    <source>
        <dbReference type="SAM" id="Phobius"/>
    </source>
</evidence>
<keyword evidence="2" id="KW-0812">Transmembrane</keyword>
<evidence type="ECO:0000313" key="3">
    <source>
        <dbReference type="EMBL" id="CAH2236011.1"/>
    </source>
</evidence>
<feature type="transmembrane region" description="Helical" evidence="2">
    <location>
        <begin position="24"/>
        <end position="47"/>
    </location>
</feature>
<protein>
    <submittedName>
        <fullName evidence="3">Jg7303 protein</fullName>
    </submittedName>
</protein>
<evidence type="ECO:0000256" key="1">
    <source>
        <dbReference type="SAM" id="MobiDB-lite"/>
    </source>
</evidence>
<proteinExistence type="predicted"/>
<dbReference type="EMBL" id="CAKXAJ010025178">
    <property type="protein sequence ID" value="CAH2236011.1"/>
    <property type="molecule type" value="Genomic_DNA"/>
</dbReference>
<dbReference type="AlphaFoldDB" id="A0A8S4RGW3"/>
<keyword evidence="2" id="KW-1133">Transmembrane helix</keyword>
<keyword evidence="4" id="KW-1185">Reference proteome</keyword>
<evidence type="ECO:0000313" key="4">
    <source>
        <dbReference type="Proteomes" id="UP000838756"/>
    </source>
</evidence>
<dbReference type="Proteomes" id="UP000838756">
    <property type="component" value="Unassembled WGS sequence"/>
</dbReference>
<accession>A0A8S4RGW3</accession>
<feature type="region of interest" description="Disordered" evidence="1">
    <location>
        <begin position="101"/>
        <end position="140"/>
    </location>
</feature>
<comment type="caution">
    <text evidence="3">The sequence shown here is derived from an EMBL/GenBank/DDBJ whole genome shotgun (WGS) entry which is preliminary data.</text>
</comment>
<gene>
    <name evidence="3" type="primary">jg7303</name>
    <name evidence="3" type="ORF">PAEG_LOCUS13507</name>
</gene>